<dbReference type="OrthoDB" id="9812769at2"/>
<dbReference type="STRING" id="28028.CFLV_05150"/>
<evidence type="ECO:0000256" key="7">
    <source>
        <dbReference type="ARBA" id="ARBA00023136"/>
    </source>
</evidence>
<dbReference type="InterPro" id="IPR035968">
    <property type="entry name" value="ATP_synth_F1_ATPase_gsu"/>
</dbReference>
<keyword evidence="13" id="KW-1185">Reference proteome</keyword>
<keyword evidence="6 10" id="KW-0406">Ion transport</keyword>
<dbReference type="Proteomes" id="UP000185479">
    <property type="component" value="Chromosome"/>
</dbReference>
<reference evidence="12 14" key="2">
    <citation type="submission" date="2019-06" db="EMBL/GenBank/DDBJ databases">
        <title>Whole genome shotgun sequence of Corynebacterium flavescens NBRC 14136.</title>
        <authorList>
            <person name="Hosoyama A."/>
            <person name="Uohara A."/>
            <person name="Ohji S."/>
            <person name="Ichikawa N."/>
        </authorList>
    </citation>
    <scope>NUCLEOTIDE SEQUENCE [LARGE SCALE GENOMIC DNA]</scope>
    <source>
        <strain evidence="12 14">NBRC 14136</strain>
    </source>
</reference>
<evidence type="ECO:0000256" key="4">
    <source>
        <dbReference type="ARBA" id="ARBA00022448"/>
    </source>
</evidence>
<gene>
    <name evidence="10 12" type="primary">atpG</name>
    <name evidence="12" type="ORF">CFL01nite_01040</name>
    <name evidence="11" type="ORF">CFLV_05150</name>
</gene>
<organism evidence="11 13">
    <name type="scientific">Corynebacterium flavescens</name>
    <dbReference type="NCBI Taxonomy" id="28028"/>
    <lineage>
        <taxon>Bacteria</taxon>
        <taxon>Bacillati</taxon>
        <taxon>Actinomycetota</taxon>
        <taxon>Actinomycetes</taxon>
        <taxon>Mycobacteriales</taxon>
        <taxon>Corynebacteriaceae</taxon>
        <taxon>Corynebacterium</taxon>
    </lineage>
</organism>
<comment type="subunit">
    <text evidence="10">F-type ATPases have 2 components, CF(1) - the catalytic core - and CF(0) - the membrane proton channel. CF(1) has five subunits: alpha(3), beta(3), gamma(1), delta(1), epsilon(1). CF(0) has three main subunits: a, b and c.</text>
</comment>
<dbReference type="GO" id="GO:0045259">
    <property type="term" value="C:proton-transporting ATP synthase complex"/>
    <property type="evidence" value="ECO:0007669"/>
    <property type="project" value="UniProtKB-KW"/>
</dbReference>
<evidence type="ECO:0000256" key="2">
    <source>
        <dbReference type="ARBA" id="ARBA00004170"/>
    </source>
</evidence>
<evidence type="ECO:0000256" key="5">
    <source>
        <dbReference type="ARBA" id="ARBA00022781"/>
    </source>
</evidence>
<reference evidence="11 13" key="1">
    <citation type="submission" date="2014-08" db="EMBL/GenBank/DDBJ databases">
        <title>Complete genome sequence of Corynebacterium flavescens OJ8(T)(=DSM 20296(T)), isolated from cheese.</title>
        <authorList>
            <person name="Ruckert C."/>
            <person name="Albersmeier A."/>
            <person name="Winkler A."/>
            <person name="Kalinowski J."/>
        </authorList>
    </citation>
    <scope>NUCLEOTIDE SEQUENCE [LARGE SCALE GENOMIC DNA]</scope>
    <source>
        <strain evidence="11 13">OJ8</strain>
    </source>
</reference>
<dbReference type="EMBL" id="BJNB01000001">
    <property type="protein sequence ID" value="GEB96609.1"/>
    <property type="molecule type" value="Genomic_DNA"/>
</dbReference>
<keyword evidence="4 10" id="KW-0813">Transport</keyword>
<comment type="subcellular location">
    <subcellularLocation>
        <location evidence="10">Cell membrane</location>
        <topology evidence="10">Peripheral membrane protein</topology>
    </subcellularLocation>
    <subcellularLocation>
        <location evidence="2">Membrane</location>
        <topology evidence="2">Peripheral membrane protein</topology>
    </subcellularLocation>
</comment>
<dbReference type="Pfam" id="PF00231">
    <property type="entry name" value="ATP-synt"/>
    <property type="match status" value="1"/>
</dbReference>
<evidence type="ECO:0000256" key="6">
    <source>
        <dbReference type="ARBA" id="ARBA00023065"/>
    </source>
</evidence>
<dbReference type="SUPFAM" id="SSF52943">
    <property type="entry name" value="ATP synthase (F1-ATPase), gamma subunit"/>
    <property type="match status" value="1"/>
</dbReference>
<dbReference type="PANTHER" id="PTHR11693">
    <property type="entry name" value="ATP SYNTHASE GAMMA CHAIN"/>
    <property type="match status" value="1"/>
</dbReference>
<evidence type="ECO:0000256" key="9">
    <source>
        <dbReference type="ARBA" id="ARBA00023310"/>
    </source>
</evidence>
<protein>
    <recommendedName>
        <fullName evidence="10">ATP synthase gamma chain</fullName>
    </recommendedName>
    <alternativeName>
        <fullName evidence="10">ATP synthase F1 sector gamma subunit</fullName>
    </alternativeName>
    <alternativeName>
        <fullName evidence="10">F-ATPase gamma subunit</fullName>
    </alternativeName>
</protein>
<comment type="function">
    <text evidence="1 10">Produces ATP from ADP in the presence of a proton gradient across the membrane. The gamma chain is believed to be important in regulating ATPase activity and the flow of protons through the CF(0) complex.</text>
</comment>
<evidence type="ECO:0000313" key="11">
    <source>
        <dbReference type="EMBL" id="APT86628.1"/>
    </source>
</evidence>
<dbReference type="GeneID" id="82880101"/>
<evidence type="ECO:0000256" key="3">
    <source>
        <dbReference type="ARBA" id="ARBA00007681"/>
    </source>
</evidence>
<dbReference type="HAMAP" id="MF_00815">
    <property type="entry name" value="ATP_synth_gamma_bact"/>
    <property type="match status" value="1"/>
</dbReference>
<evidence type="ECO:0000313" key="14">
    <source>
        <dbReference type="Proteomes" id="UP000315353"/>
    </source>
</evidence>
<keyword evidence="8 10" id="KW-0139">CF(1)</keyword>
<keyword evidence="9 10" id="KW-0066">ATP synthesis</keyword>
<dbReference type="NCBIfam" id="NF004145">
    <property type="entry name" value="PRK05621.1-2"/>
    <property type="match status" value="1"/>
</dbReference>
<dbReference type="EMBL" id="CP009246">
    <property type="protein sequence ID" value="APT86628.1"/>
    <property type="molecule type" value="Genomic_DNA"/>
</dbReference>
<dbReference type="PANTHER" id="PTHR11693:SF22">
    <property type="entry name" value="ATP SYNTHASE SUBUNIT GAMMA, MITOCHONDRIAL"/>
    <property type="match status" value="1"/>
</dbReference>
<keyword evidence="10" id="KW-1003">Cell membrane</keyword>
<dbReference type="GO" id="GO:0005524">
    <property type="term" value="F:ATP binding"/>
    <property type="evidence" value="ECO:0007669"/>
    <property type="project" value="UniProtKB-UniRule"/>
</dbReference>
<dbReference type="GO" id="GO:0046933">
    <property type="term" value="F:proton-transporting ATP synthase activity, rotational mechanism"/>
    <property type="evidence" value="ECO:0007669"/>
    <property type="project" value="UniProtKB-UniRule"/>
</dbReference>
<dbReference type="InterPro" id="IPR023632">
    <property type="entry name" value="ATP_synth_F1_gsu_CS"/>
</dbReference>
<evidence type="ECO:0000313" key="12">
    <source>
        <dbReference type="EMBL" id="GEB96609.1"/>
    </source>
</evidence>
<comment type="similarity">
    <text evidence="3 10">Belongs to the ATPase gamma chain family.</text>
</comment>
<dbReference type="CDD" id="cd12151">
    <property type="entry name" value="F1-ATPase_gamma"/>
    <property type="match status" value="1"/>
</dbReference>
<accession>A0A1L7CLF7</accession>
<proteinExistence type="inferred from homology"/>
<dbReference type="KEGG" id="cfc:CFLV_05150"/>
<evidence type="ECO:0000256" key="8">
    <source>
        <dbReference type="ARBA" id="ARBA00023196"/>
    </source>
</evidence>
<dbReference type="Gene3D" id="1.10.287.80">
    <property type="entry name" value="ATP synthase, gamma subunit, helix hairpin domain"/>
    <property type="match status" value="2"/>
</dbReference>
<dbReference type="GO" id="GO:0042777">
    <property type="term" value="P:proton motive force-driven plasma membrane ATP synthesis"/>
    <property type="evidence" value="ECO:0007669"/>
    <property type="project" value="UniProtKB-UniRule"/>
</dbReference>
<evidence type="ECO:0000256" key="1">
    <source>
        <dbReference type="ARBA" id="ARBA00003456"/>
    </source>
</evidence>
<dbReference type="PRINTS" id="PR00126">
    <property type="entry name" value="ATPASEGAMMA"/>
</dbReference>
<dbReference type="AlphaFoldDB" id="A0A1L7CLF7"/>
<dbReference type="Gene3D" id="3.40.1380.10">
    <property type="match status" value="1"/>
</dbReference>
<dbReference type="Proteomes" id="UP000315353">
    <property type="component" value="Unassembled WGS sequence"/>
</dbReference>
<dbReference type="InterPro" id="IPR000131">
    <property type="entry name" value="ATP_synth_F1_gsu"/>
</dbReference>
<keyword evidence="7 10" id="KW-0472">Membrane</keyword>
<keyword evidence="5 10" id="KW-0375">Hydrogen ion transport</keyword>
<name>A0A1L7CLF7_CORFL</name>
<sequence length="333" mass="36336">MANLRELRDRIRSVNSTKKITKAQELIATSRITKAQARVEASQPYAHELANVLNRLAAVSSLDHSMLRERVDGKVAAILVVSSDRGMCGGYNNNVFKKAAELEALLRQEGFDVVRYVTGSKGVGFYKFREAEVAGSWEGFSQDPSWESTHDVRRHMIDGFVAGSHGTAKARPGLNTEANGGDSNAVVRGFDSVHVVYTEFENMLTQTARAQQLLPVVPVIENEEYQLGDSALSDAESADQLTPDYDFEPDADTLMEALLPQYVSRLLFEMFLEASAAESAARRTAMKSATDNATELVKDLSRVANQARQAQITQEITEIVGGAGALAESAESD</sequence>
<dbReference type="GO" id="GO:0005886">
    <property type="term" value="C:plasma membrane"/>
    <property type="evidence" value="ECO:0007669"/>
    <property type="project" value="UniProtKB-SubCell"/>
</dbReference>
<evidence type="ECO:0000256" key="10">
    <source>
        <dbReference type="HAMAP-Rule" id="MF_00815"/>
    </source>
</evidence>
<evidence type="ECO:0000313" key="13">
    <source>
        <dbReference type="Proteomes" id="UP000185479"/>
    </source>
</evidence>
<dbReference type="RefSeq" id="WP_075729624.1">
    <property type="nucleotide sequence ID" value="NZ_BJNB01000001.1"/>
</dbReference>
<dbReference type="PROSITE" id="PS00153">
    <property type="entry name" value="ATPASE_GAMMA"/>
    <property type="match status" value="1"/>
</dbReference>
<dbReference type="NCBIfam" id="TIGR01146">
    <property type="entry name" value="ATPsyn_F1gamma"/>
    <property type="match status" value="1"/>
</dbReference>